<comment type="caution">
    <text evidence="1">The sequence shown here is derived from an EMBL/GenBank/DDBJ whole genome shotgun (WGS) entry which is preliminary data.</text>
</comment>
<dbReference type="Proteomes" id="UP000663828">
    <property type="component" value="Unassembled WGS sequence"/>
</dbReference>
<reference evidence="1" key="1">
    <citation type="submission" date="2021-02" db="EMBL/GenBank/DDBJ databases">
        <authorList>
            <person name="Nowell W R."/>
        </authorList>
    </citation>
    <scope>NUCLEOTIDE SEQUENCE</scope>
</reference>
<evidence type="ECO:0000313" key="1">
    <source>
        <dbReference type="EMBL" id="CAF1155728.1"/>
    </source>
</evidence>
<dbReference type="EMBL" id="CAJNOR010001512">
    <property type="protein sequence ID" value="CAF1155728.1"/>
    <property type="molecule type" value="Genomic_DNA"/>
</dbReference>
<keyword evidence="2" id="KW-1185">Reference proteome</keyword>
<accession>A0A814T2D8</accession>
<organism evidence="1 2">
    <name type="scientific">Adineta ricciae</name>
    <name type="common">Rotifer</name>
    <dbReference type="NCBI Taxonomy" id="249248"/>
    <lineage>
        <taxon>Eukaryota</taxon>
        <taxon>Metazoa</taxon>
        <taxon>Spiralia</taxon>
        <taxon>Gnathifera</taxon>
        <taxon>Rotifera</taxon>
        <taxon>Eurotatoria</taxon>
        <taxon>Bdelloidea</taxon>
        <taxon>Adinetida</taxon>
        <taxon>Adinetidae</taxon>
        <taxon>Adineta</taxon>
    </lineage>
</organism>
<sequence length="75" mass="8069">MSKGFVVIITGNIDLDLEPASKALAYFVQSGCTVQSPVLHGTQFLYTLTCQQGFSYDQDYVATLSHSGSFSITIG</sequence>
<name>A0A814T2D8_ADIRI</name>
<protein>
    <submittedName>
        <fullName evidence="1">Uncharacterized protein</fullName>
    </submittedName>
</protein>
<evidence type="ECO:0000313" key="2">
    <source>
        <dbReference type="Proteomes" id="UP000663828"/>
    </source>
</evidence>
<proteinExistence type="predicted"/>
<gene>
    <name evidence="1" type="ORF">XAT740_LOCUS21199</name>
</gene>
<dbReference type="AlphaFoldDB" id="A0A814T2D8"/>